<dbReference type="OrthoDB" id="291637at2"/>
<dbReference type="PANTHER" id="PTHR34978:SF3">
    <property type="entry name" value="SLR0241 PROTEIN"/>
    <property type="match status" value="1"/>
</dbReference>
<dbReference type="RefSeq" id="WP_146561125.1">
    <property type="nucleotide sequence ID" value="NZ_SIHJ01000001.1"/>
</dbReference>
<proteinExistence type="predicted"/>
<evidence type="ECO:0000259" key="3">
    <source>
        <dbReference type="Pfam" id="PF05569"/>
    </source>
</evidence>
<evidence type="ECO:0000256" key="2">
    <source>
        <dbReference type="SAM" id="Phobius"/>
    </source>
</evidence>
<dbReference type="InterPro" id="IPR052173">
    <property type="entry name" value="Beta-lactam_resp_regulator"/>
</dbReference>
<dbReference type="Pfam" id="PF05569">
    <property type="entry name" value="Peptidase_M56"/>
    <property type="match status" value="1"/>
</dbReference>
<dbReference type="CDD" id="cd07341">
    <property type="entry name" value="M56_BlaR1_MecR1_like"/>
    <property type="match status" value="1"/>
</dbReference>
<feature type="transmembrane region" description="Helical" evidence="2">
    <location>
        <begin position="167"/>
        <end position="189"/>
    </location>
</feature>
<dbReference type="Proteomes" id="UP000316714">
    <property type="component" value="Unassembled WGS sequence"/>
</dbReference>
<keyword evidence="2" id="KW-0472">Membrane</keyword>
<reference evidence="4 5" key="1">
    <citation type="submission" date="2019-02" db="EMBL/GenBank/DDBJ databases">
        <title>Deep-cultivation of Planctomycetes and their phenomic and genomic characterization uncovers novel biology.</title>
        <authorList>
            <person name="Wiegand S."/>
            <person name="Jogler M."/>
            <person name="Boedeker C."/>
            <person name="Pinto D."/>
            <person name="Vollmers J."/>
            <person name="Rivas-Marin E."/>
            <person name="Kohn T."/>
            <person name="Peeters S.H."/>
            <person name="Heuer A."/>
            <person name="Rast P."/>
            <person name="Oberbeckmann S."/>
            <person name="Bunk B."/>
            <person name="Jeske O."/>
            <person name="Meyerdierks A."/>
            <person name="Storesund J.E."/>
            <person name="Kallscheuer N."/>
            <person name="Luecker S."/>
            <person name="Lage O.M."/>
            <person name="Pohl T."/>
            <person name="Merkel B.J."/>
            <person name="Hornburger P."/>
            <person name="Mueller R.-W."/>
            <person name="Bruemmer F."/>
            <person name="Labrenz M."/>
            <person name="Spormann A.M."/>
            <person name="Op Den Camp H."/>
            <person name="Overmann J."/>
            <person name="Amann R."/>
            <person name="Jetten M.S.M."/>
            <person name="Mascher T."/>
            <person name="Medema M.H."/>
            <person name="Devos D.P."/>
            <person name="Kaster A.-K."/>
            <person name="Ovreas L."/>
            <person name="Rohde M."/>
            <person name="Galperin M.Y."/>
            <person name="Jogler C."/>
        </authorList>
    </citation>
    <scope>NUCLEOTIDE SEQUENCE [LARGE SCALE GENOMIC DNA]</scope>
    <source>
        <strain evidence="4 5">KOR34</strain>
    </source>
</reference>
<feature type="region of interest" description="Disordered" evidence="1">
    <location>
        <begin position="94"/>
        <end position="130"/>
    </location>
</feature>
<feature type="region of interest" description="Disordered" evidence="1">
    <location>
        <begin position="1261"/>
        <end position="1301"/>
    </location>
</feature>
<accession>A0A5C5V9B1</accession>
<keyword evidence="5" id="KW-1185">Reference proteome</keyword>
<dbReference type="InterPro" id="IPR008756">
    <property type="entry name" value="Peptidase_M56"/>
</dbReference>
<evidence type="ECO:0000313" key="5">
    <source>
        <dbReference type="Proteomes" id="UP000316714"/>
    </source>
</evidence>
<feature type="transmembrane region" description="Helical" evidence="2">
    <location>
        <begin position="52"/>
        <end position="71"/>
    </location>
</feature>
<feature type="compositionally biased region" description="Polar residues" evidence="1">
    <location>
        <begin position="94"/>
        <end position="109"/>
    </location>
</feature>
<gene>
    <name evidence="4" type="primary">blaR1_1</name>
    <name evidence="4" type="ORF">KOR34_00520</name>
</gene>
<name>A0A5C5V9B1_9BACT</name>
<feature type="transmembrane region" description="Helical" evidence="2">
    <location>
        <begin position="20"/>
        <end position="40"/>
    </location>
</feature>
<evidence type="ECO:0000313" key="4">
    <source>
        <dbReference type="EMBL" id="TWT35164.1"/>
    </source>
</evidence>
<keyword evidence="2" id="KW-0812">Transmembrane</keyword>
<dbReference type="SUPFAM" id="SSF49464">
    <property type="entry name" value="Carboxypeptidase regulatory domain-like"/>
    <property type="match status" value="2"/>
</dbReference>
<comment type="caution">
    <text evidence="4">The sequence shown here is derived from an EMBL/GenBank/DDBJ whole genome shotgun (WGS) entry which is preliminary data.</text>
</comment>
<keyword evidence="2" id="KW-1133">Transmembrane helix</keyword>
<evidence type="ECO:0000256" key="1">
    <source>
        <dbReference type="SAM" id="MobiDB-lite"/>
    </source>
</evidence>
<organism evidence="4 5">
    <name type="scientific">Posidoniimonas corsicana</name>
    <dbReference type="NCBI Taxonomy" id="1938618"/>
    <lineage>
        <taxon>Bacteria</taxon>
        <taxon>Pseudomonadati</taxon>
        <taxon>Planctomycetota</taxon>
        <taxon>Planctomycetia</taxon>
        <taxon>Pirellulales</taxon>
        <taxon>Lacipirellulaceae</taxon>
        <taxon>Posidoniimonas</taxon>
    </lineage>
</organism>
<feature type="region of interest" description="Disordered" evidence="1">
    <location>
        <begin position="817"/>
        <end position="837"/>
    </location>
</feature>
<sequence>MIAGLLQMLSSVGLVIAPDVLVDTLAKATLLLLLALLSCAALRRASAASKHYLLGLTVGSLCLLPLLSAFGPQLQVLPASWTLALHAQLPLTASAPSNASESGFKSRSVSPIDEAGSPVPLTGEHSPTADLPLVMDRPANATEAGILASAATTADANDESARTWLPVAWQSFAVLWLLGCMTLLARLAAAMVRLRKAAVQAAALEEPSWLSLTEELATGLGMSRRVWLVKSGQAAMPMTWGVWRPHILLPADCDAWSPERKRVVLLHELAHIQRRDSGWLMLTELVRAVYWVHPLVWVAARQMTAYREQACDDRVLNAGHTPTDYAEHLLHIATQSAGAMPPCAAAIGMARASELEGRVRLILDSARNRSALSRALAGGLALLLAAVAFPLAILHAAEQSGPAAPNESAAPAFARELQGGKIELLAIGAPKSDPPQWWAPDGTPLVNVSWTLQGVDDRRRSDHESISRAFVYRATNINGATAGFGITPVRRFLGVIVAGENGEPSEAYQAVVADLDKSQKAATFFFTADEEQVAFEGLPLEPNENVPPVEPPEGRPGGSMAPQLIGDRYLVCPVTTELQRVLLGNLGGAPSRASVCLLVNAASFGSLDDIHDQSEGMDELRAILPKLLVPSDSRETSVRLIDPGDADFTFDQRRQRMQKLERLLTDTCQQAGFEPVRVTHTFGVDRRPGEDFQWSRYVQEAQQATLDRDASQENIVELGVLRVASVHTLLAYRLSGADCIVDVAPIVRDADGARFVEDVLPMVKSAIEKLHPAGGDKLLIRLRYSKTAKEEIEQWVQWDNPRKKQFGQELSFERVSVSQSGIAPSEEDEAGPAEGRPEEYEYPLSVAGRATNEQGEPIPGAKIYLAACTPGYKRLAETITDERGDYRFENVPLPIKRADTNRGRDSGGFEVFGVADGYALSWRPTKYLDPTRAVVDDTSPSKPPGDRKTIYGREEGVSLDLTFGKPTSFRGRIVNDLGEPLPDAEVTIRGVDWERKQWNRDRSAYNLIQGSGLNSLNGRAIVPTEVKARVSDEDGYFEFTGLPANVRWDLDVRPKGVSPRRITVVTGEPNFEMLDVLKSYGGDFELVFPRPRQVTFRVVYSDTGQPAQGVGVGATVTQAGFWETTAENGLVTAPLADGSYDLGIFPRFGTPYLKAERQVLVSEESVRKPIEIEMDPAAVVEILVLDESTGEPLEGVDVWWEEKRHDGRPYRQVRGYRSWEVETRISHYERPRTDTDGKVRVLFPPGDLRIGVGLRAYPEGYRSGEENGRTITCRPGEPTRAVYKLKSTSPRPPSERGGDSP</sequence>
<protein>
    <submittedName>
        <fullName evidence="4">Regulatory protein BlaR1</fullName>
    </submittedName>
</protein>
<feature type="transmembrane region" description="Helical" evidence="2">
    <location>
        <begin position="375"/>
        <end position="397"/>
    </location>
</feature>
<dbReference type="InterPro" id="IPR008969">
    <property type="entry name" value="CarboxyPept-like_regulatory"/>
</dbReference>
<dbReference type="EMBL" id="SIHJ01000001">
    <property type="protein sequence ID" value="TWT35164.1"/>
    <property type="molecule type" value="Genomic_DNA"/>
</dbReference>
<feature type="domain" description="Peptidase M56" evidence="3">
    <location>
        <begin position="125"/>
        <end position="362"/>
    </location>
</feature>
<dbReference type="PANTHER" id="PTHR34978">
    <property type="entry name" value="POSSIBLE SENSOR-TRANSDUCER PROTEIN BLAR"/>
    <property type="match status" value="1"/>
</dbReference>